<keyword evidence="5" id="KW-0547">Nucleotide-binding</keyword>
<dbReference type="AlphaFoldDB" id="F8A672"/>
<gene>
    <name evidence="11" type="ordered locus">Celgi_1717</name>
</gene>
<keyword evidence="6 11" id="KW-0418">Kinase</keyword>
<evidence type="ECO:0000256" key="9">
    <source>
        <dbReference type="SAM" id="Phobius"/>
    </source>
</evidence>
<dbReference type="SUPFAM" id="SSF55874">
    <property type="entry name" value="ATPase domain of HSP90 chaperone/DNA topoisomerase II/histidine kinase"/>
    <property type="match status" value="1"/>
</dbReference>
<feature type="transmembrane region" description="Helical" evidence="9">
    <location>
        <begin position="20"/>
        <end position="42"/>
    </location>
</feature>
<keyword evidence="12" id="KW-1185">Reference proteome</keyword>
<evidence type="ECO:0000313" key="11">
    <source>
        <dbReference type="EMBL" id="AEI12228.1"/>
    </source>
</evidence>
<proteinExistence type="predicted"/>
<dbReference type="Proteomes" id="UP000000485">
    <property type="component" value="Chromosome"/>
</dbReference>
<accession>F8A672</accession>
<dbReference type="CDD" id="cd16917">
    <property type="entry name" value="HATPase_UhpB-NarQ-NarX-like"/>
    <property type="match status" value="1"/>
</dbReference>
<dbReference type="HOGENOM" id="CLU_000445_20_1_11"/>
<evidence type="ECO:0000313" key="12">
    <source>
        <dbReference type="Proteomes" id="UP000000485"/>
    </source>
</evidence>
<dbReference type="InterPro" id="IPR011712">
    <property type="entry name" value="Sig_transdc_His_kin_sub3_dim/P"/>
</dbReference>
<dbReference type="Gene3D" id="3.30.565.10">
    <property type="entry name" value="Histidine kinase-like ATPase, C-terminal domain"/>
    <property type="match status" value="1"/>
</dbReference>
<keyword evidence="9" id="KW-0812">Transmembrane</keyword>
<feature type="domain" description="Signal transduction histidine kinase subgroup 3 dimerisation and phosphoacceptor" evidence="10">
    <location>
        <begin position="213"/>
        <end position="276"/>
    </location>
</feature>
<dbReference type="KEGG" id="cga:Celgi_1717"/>
<evidence type="ECO:0000256" key="8">
    <source>
        <dbReference type="ARBA" id="ARBA00023012"/>
    </source>
</evidence>
<dbReference type="Pfam" id="PF07730">
    <property type="entry name" value="HisKA_3"/>
    <property type="match status" value="1"/>
</dbReference>
<dbReference type="eggNOG" id="COG4585">
    <property type="taxonomic scope" value="Bacteria"/>
</dbReference>
<sequence>MGAVTASTAVLRRLRPSGGLGDRGTAALYLVVGLVLVGTGVHGPGGPVGGPARTWVHIGLLVLACTALVLKRRAPMVVLGVVTALALASGTVGGSLGLLLVFFDALYTAALLVGRRARAVLTSLVVAVGVAAPTATLVAGQSASQVVGATLQVVALLVTPLWWASDVRTRTELADVESRRADLEREQAALARVHAADAVRIAELDRAAAVREERAAMARDLHDVVAGRLSAIAIHAEAALAGTPDATRDRTALAAVREQAVASLDEMRSMILVLRGAPGATGPTTAPAGLDRLDELLAAARAAGTDVRARVDVDRRPLPAAVDHAAYRIVQEALANAASHGAGGPVALEVAERDARLEIVVTSALARADEAATGPAPRPGLAPSLGTATGLVTMTERARSLGGTLDAGADGPTWRVRAVLPVALPADHVGDRAPGAAPLDTLEAS</sequence>
<keyword evidence="4" id="KW-0808">Transferase</keyword>
<reference evidence="12" key="1">
    <citation type="submission" date="2011-04" db="EMBL/GenBank/DDBJ databases">
        <title>Complete sequence of Cellvibrio gilvus ATCC 13127.</title>
        <authorList>
            <person name="Lucas S."/>
            <person name="Han J."/>
            <person name="Lapidus A."/>
            <person name="Cheng J.-F."/>
            <person name="Goodwin L."/>
            <person name="Pitluck S."/>
            <person name="Peters L."/>
            <person name="Munk A."/>
            <person name="Detter J.C."/>
            <person name="Han C."/>
            <person name="Tapia R."/>
            <person name="Land M."/>
            <person name="Hauser L."/>
            <person name="Kyrpides N."/>
            <person name="Ivanova N."/>
            <person name="Ovchinnikova G."/>
            <person name="Pagani I."/>
            <person name="Mead D."/>
            <person name="Brumm P."/>
            <person name="Woyke T."/>
        </authorList>
    </citation>
    <scope>NUCLEOTIDE SEQUENCE [LARGE SCALE GENOMIC DNA]</scope>
    <source>
        <strain evidence="12">ATCC 13127 / NRRL B-14078</strain>
    </source>
</reference>
<evidence type="ECO:0000256" key="1">
    <source>
        <dbReference type="ARBA" id="ARBA00000085"/>
    </source>
</evidence>
<dbReference type="PANTHER" id="PTHR24421:SF10">
    <property type="entry name" value="NITRATE_NITRITE SENSOR PROTEIN NARQ"/>
    <property type="match status" value="1"/>
</dbReference>
<organism evidence="11 12">
    <name type="scientific">Cellulomonas gilvus (strain ATCC 13127 / NRRL B-14078)</name>
    <name type="common">Cellvibrio gilvus</name>
    <dbReference type="NCBI Taxonomy" id="593907"/>
    <lineage>
        <taxon>Bacteria</taxon>
        <taxon>Bacillati</taxon>
        <taxon>Actinomycetota</taxon>
        <taxon>Actinomycetes</taxon>
        <taxon>Micrococcales</taxon>
        <taxon>Cellulomonadaceae</taxon>
        <taxon>Cellulomonas</taxon>
    </lineage>
</organism>
<feature type="transmembrane region" description="Helical" evidence="9">
    <location>
        <begin position="146"/>
        <end position="164"/>
    </location>
</feature>
<evidence type="ECO:0000256" key="6">
    <source>
        <dbReference type="ARBA" id="ARBA00022777"/>
    </source>
</evidence>
<feature type="transmembrane region" description="Helical" evidence="9">
    <location>
        <begin position="119"/>
        <end position="139"/>
    </location>
</feature>
<keyword evidence="9" id="KW-1133">Transmembrane helix</keyword>
<keyword evidence="3" id="KW-0597">Phosphoprotein</keyword>
<evidence type="ECO:0000259" key="10">
    <source>
        <dbReference type="Pfam" id="PF07730"/>
    </source>
</evidence>
<feature type="transmembrane region" description="Helical" evidence="9">
    <location>
        <begin position="77"/>
        <end position="107"/>
    </location>
</feature>
<evidence type="ECO:0000256" key="2">
    <source>
        <dbReference type="ARBA" id="ARBA00012438"/>
    </source>
</evidence>
<keyword evidence="7" id="KW-0067">ATP-binding</keyword>
<dbReference type="STRING" id="593907.Celgi_1717"/>
<dbReference type="InterPro" id="IPR050482">
    <property type="entry name" value="Sensor_HK_TwoCompSys"/>
</dbReference>
<keyword evidence="8" id="KW-0902">Two-component regulatory system</keyword>
<evidence type="ECO:0000256" key="5">
    <source>
        <dbReference type="ARBA" id="ARBA00022741"/>
    </source>
</evidence>
<evidence type="ECO:0000256" key="7">
    <source>
        <dbReference type="ARBA" id="ARBA00022840"/>
    </source>
</evidence>
<dbReference type="EMBL" id="CP002665">
    <property type="protein sequence ID" value="AEI12228.1"/>
    <property type="molecule type" value="Genomic_DNA"/>
</dbReference>
<dbReference type="GO" id="GO:0005524">
    <property type="term" value="F:ATP binding"/>
    <property type="evidence" value="ECO:0007669"/>
    <property type="project" value="UniProtKB-KW"/>
</dbReference>
<dbReference type="GO" id="GO:0000155">
    <property type="term" value="F:phosphorelay sensor kinase activity"/>
    <property type="evidence" value="ECO:0007669"/>
    <property type="project" value="InterPro"/>
</dbReference>
<comment type="catalytic activity">
    <reaction evidence="1">
        <text>ATP + protein L-histidine = ADP + protein N-phospho-L-histidine.</text>
        <dbReference type="EC" id="2.7.13.3"/>
    </reaction>
</comment>
<dbReference type="PANTHER" id="PTHR24421">
    <property type="entry name" value="NITRATE/NITRITE SENSOR PROTEIN NARX-RELATED"/>
    <property type="match status" value="1"/>
</dbReference>
<dbReference type="EC" id="2.7.13.3" evidence="2"/>
<dbReference type="Gene3D" id="1.20.5.1930">
    <property type="match status" value="1"/>
</dbReference>
<keyword evidence="9" id="KW-0472">Membrane</keyword>
<feature type="transmembrane region" description="Helical" evidence="9">
    <location>
        <begin position="54"/>
        <end position="70"/>
    </location>
</feature>
<dbReference type="InterPro" id="IPR036890">
    <property type="entry name" value="HATPase_C_sf"/>
</dbReference>
<evidence type="ECO:0000256" key="3">
    <source>
        <dbReference type="ARBA" id="ARBA00022553"/>
    </source>
</evidence>
<protein>
    <recommendedName>
        <fullName evidence="2">histidine kinase</fullName>
        <ecNumber evidence="2">2.7.13.3</ecNumber>
    </recommendedName>
</protein>
<dbReference type="GO" id="GO:0016020">
    <property type="term" value="C:membrane"/>
    <property type="evidence" value="ECO:0007669"/>
    <property type="project" value="InterPro"/>
</dbReference>
<dbReference type="GO" id="GO:0046983">
    <property type="term" value="F:protein dimerization activity"/>
    <property type="evidence" value="ECO:0007669"/>
    <property type="project" value="InterPro"/>
</dbReference>
<evidence type="ECO:0000256" key="4">
    <source>
        <dbReference type="ARBA" id="ARBA00022679"/>
    </source>
</evidence>
<name>F8A672_CELGA</name>